<dbReference type="EMBL" id="CM000584">
    <property type="protein sequence ID" value="EWG46541.1"/>
    <property type="molecule type" value="Genomic_DNA"/>
</dbReference>
<organism evidence="2 3">
    <name type="scientific">Gibberella moniliformis (strain M3125 / FGSC 7600)</name>
    <name type="common">Maize ear and stalk rot fungus</name>
    <name type="synonym">Fusarium verticillioides</name>
    <dbReference type="NCBI Taxonomy" id="334819"/>
    <lineage>
        <taxon>Eukaryota</taxon>
        <taxon>Fungi</taxon>
        <taxon>Dikarya</taxon>
        <taxon>Ascomycota</taxon>
        <taxon>Pezizomycotina</taxon>
        <taxon>Sordariomycetes</taxon>
        <taxon>Hypocreomycetidae</taxon>
        <taxon>Hypocreales</taxon>
        <taxon>Nectriaceae</taxon>
        <taxon>Fusarium</taxon>
        <taxon>Fusarium fujikuroi species complex</taxon>
    </lineage>
</organism>
<feature type="compositionally biased region" description="Polar residues" evidence="1">
    <location>
        <begin position="85"/>
        <end position="101"/>
    </location>
</feature>
<name>W7M697_GIBM7</name>
<keyword evidence="3" id="KW-1185">Reference proteome</keyword>
<dbReference type="EMBL" id="DS022249">
    <property type="protein sequence ID" value="EWG46541.1"/>
    <property type="molecule type" value="Genomic_DNA"/>
</dbReference>
<accession>W7M697</accession>
<dbReference type="HOGENOM" id="CLU_983684_0_0_1"/>
<proteinExistence type="predicted"/>
<dbReference type="KEGG" id="fvr:FVEG_06990"/>
<feature type="region of interest" description="Disordered" evidence="1">
    <location>
        <begin position="84"/>
        <end position="110"/>
    </location>
</feature>
<dbReference type="VEuPathDB" id="FungiDB:FVEG_06990"/>
<protein>
    <submittedName>
        <fullName evidence="2">Uncharacterized protein</fullName>
    </submittedName>
</protein>
<reference evidence="2 3" key="1">
    <citation type="journal article" date="2010" name="Nature">
        <title>Comparative genomics reveals mobile pathogenicity chromosomes in Fusarium.</title>
        <authorList>
            <person name="Ma L.J."/>
            <person name="van der Does H.C."/>
            <person name="Borkovich K.A."/>
            <person name="Coleman J.J."/>
            <person name="Daboussi M.J."/>
            <person name="Di Pietro A."/>
            <person name="Dufresne M."/>
            <person name="Freitag M."/>
            <person name="Grabherr M."/>
            <person name="Henrissat B."/>
            <person name="Houterman P.M."/>
            <person name="Kang S."/>
            <person name="Shim W.B."/>
            <person name="Woloshuk C."/>
            <person name="Xie X."/>
            <person name="Xu J.R."/>
            <person name="Antoniw J."/>
            <person name="Baker S.E."/>
            <person name="Bluhm B.H."/>
            <person name="Breakspear A."/>
            <person name="Brown D.W."/>
            <person name="Butchko R.A."/>
            <person name="Chapman S."/>
            <person name="Coulson R."/>
            <person name="Coutinho P.M."/>
            <person name="Danchin E.G."/>
            <person name="Diener A."/>
            <person name="Gale L.R."/>
            <person name="Gardiner D.M."/>
            <person name="Goff S."/>
            <person name="Hammond-Kosack K.E."/>
            <person name="Hilburn K."/>
            <person name="Hua-Van A."/>
            <person name="Jonkers W."/>
            <person name="Kazan K."/>
            <person name="Kodira C.D."/>
            <person name="Koehrsen M."/>
            <person name="Kumar L."/>
            <person name="Lee Y.H."/>
            <person name="Li L."/>
            <person name="Manners J.M."/>
            <person name="Miranda-Saavedra D."/>
            <person name="Mukherjee M."/>
            <person name="Park G."/>
            <person name="Park J."/>
            <person name="Park S.Y."/>
            <person name="Proctor R.H."/>
            <person name="Regev A."/>
            <person name="Ruiz-Roldan M.C."/>
            <person name="Sain D."/>
            <person name="Sakthikumar S."/>
            <person name="Sykes S."/>
            <person name="Schwartz D.C."/>
            <person name="Turgeon B.G."/>
            <person name="Wapinski I."/>
            <person name="Yoder O."/>
            <person name="Young S."/>
            <person name="Zeng Q."/>
            <person name="Zhou S."/>
            <person name="Galagan J."/>
            <person name="Cuomo C.A."/>
            <person name="Kistler H.C."/>
            <person name="Rep M."/>
        </authorList>
    </citation>
    <scope>NUCLEOTIDE SEQUENCE [LARGE SCALE GENOMIC DNA]</scope>
    <source>
        <strain evidence="3">M3125 / FGSC 7600</strain>
    </source>
</reference>
<feature type="region of interest" description="Disordered" evidence="1">
    <location>
        <begin position="1"/>
        <end position="41"/>
    </location>
</feature>
<dbReference type="AlphaFoldDB" id="W7M697"/>
<feature type="compositionally biased region" description="Basic and acidic residues" evidence="1">
    <location>
        <begin position="19"/>
        <end position="36"/>
    </location>
</feature>
<dbReference type="GeneID" id="30064841"/>
<evidence type="ECO:0000313" key="2">
    <source>
        <dbReference type="EMBL" id="EWG46541.1"/>
    </source>
</evidence>
<feature type="compositionally biased region" description="Polar residues" evidence="1">
    <location>
        <begin position="1"/>
        <end position="14"/>
    </location>
</feature>
<evidence type="ECO:0000313" key="3">
    <source>
        <dbReference type="Proteomes" id="UP000009096"/>
    </source>
</evidence>
<evidence type="ECO:0000256" key="1">
    <source>
        <dbReference type="SAM" id="MobiDB-lite"/>
    </source>
</evidence>
<gene>
    <name evidence="2" type="ORF">FVEG_06990</name>
</gene>
<dbReference type="RefSeq" id="XP_018752732.1">
    <property type="nucleotide sequence ID" value="XM_018895477.1"/>
</dbReference>
<dbReference type="Proteomes" id="UP000009096">
    <property type="component" value="Chromosome 7"/>
</dbReference>
<sequence>MKLATPSLTNNATKPQLEAPERNENLRAKHVGDPDCLRVPQNSHASLSSCLKGPDDDGGGDDDLPQTYHIIDWVNKVEEYLPKSEQGQAASSNGVEEQVSLNGGGSDGTENCPCVRENDKFLTLAINLIASYQALSQDPEILKSFGQRFKNNELCVVIEHIFGLLEGREVSPGQVFRDFQASKPTMLTSEGLMLHPSRLDIKQLGNKPMQLPPLPPLPPDQKWDLLISAGVFLGKLGLYAVQDESPIEVIYKAAAACSNIDKTMGSYNITTHNGPRDKHSWHT</sequence>